<dbReference type="InterPro" id="IPR052895">
    <property type="entry name" value="HetReg/Transcr_Mod"/>
</dbReference>
<gene>
    <name evidence="2" type="ORF">B5807_12169</name>
</gene>
<proteinExistence type="predicted"/>
<name>A0A1Y2LHJ2_EPING</name>
<dbReference type="PANTHER" id="PTHR24148">
    <property type="entry name" value="ANKYRIN REPEAT DOMAIN-CONTAINING PROTEIN 39 HOMOLOG-RELATED"/>
    <property type="match status" value="1"/>
</dbReference>
<evidence type="ECO:0000259" key="1">
    <source>
        <dbReference type="Pfam" id="PF06985"/>
    </source>
</evidence>
<dbReference type="InterPro" id="IPR010730">
    <property type="entry name" value="HET"/>
</dbReference>
<dbReference type="EMBL" id="KZ107904">
    <property type="protein sequence ID" value="OSS43210.1"/>
    <property type="molecule type" value="Genomic_DNA"/>
</dbReference>
<sequence>MQSSVPTTSLDCSGLGLSSSLLRRLFEWNENMQHEERSSDTVEMALLRDLTEALGTDLNLNLESYGTPEAIAQLELKAVWSLLSGFTDVQELITETELKERLVARSLRGDCVSDIHRAEDAALAKELTAIYGERSSRSHDRADAPDAPVSTYLDDMRNILCEDPLTGLSETLESMHVESHKLDNKIEDVKSLISASSNGIGTQNRQVLQETLDQLCQMKLDIDQTRLDLADIFRAANCVFNFDDKGYISSFNEFDPEKRSQDLQSVMSPVVSTLEALGSTNTAGCLIGDLRQHLSESMERVSQNPSVNSIKEPPVTVQMLEYAMLKELFPDGHILTEHLYRDLTSKSNIRLLEHCGADEEGRLCFHLEEFDRTNAPPFMALSYVWGDPRPTLYKQMPSSSQRTRHIICNDQKVLISVNLDDAINTIFSIWEGETDPMGGVEHRRIWIDQVCINQNDDQEKNAQVAQMDLIYQAAARVIAWIGPDNFLAARAIDVIRSLQGLSREEYTAPG</sequence>
<reference evidence="2 3" key="1">
    <citation type="journal article" date="2017" name="Genome Announc.">
        <title>Genome sequence of the saprophytic ascomycete Epicoccum nigrum ICMP 19927 strain isolated from New Zealand.</title>
        <authorList>
            <person name="Fokin M."/>
            <person name="Fleetwood D."/>
            <person name="Weir B.S."/>
            <person name="Villas-Boas S.G."/>
        </authorList>
    </citation>
    <scope>NUCLEOTIDE SEQUENCE [LARGE SCALE GENOMIC DNA]</scope>
    <source>
        <strain evidence="2 3">ICMP 19927</strain>
    </source>
</reference>
<evidence type="ECO:0000313" key="2">
    <source>
        <dbReference type="EMBL" id="OSS43210.1"/>
    </source>
</evidence>
<dbReference type="PANTHER" id="PTHR24148:SF73">
    <property type="entry name" value="HET DOMAIN PROTEIN (AFU_ORTHOLOGUE AFUA_8G01020)"/>
    <property type="match status" value="1"/>
</dbReference>
<dbReference type="AlphaFoldDB" id="A0A1Y2LHJ2"/>
<dbReference type="InParanoid" id="A0A1Y2LHJ2"/>
<dbReference type="Pfam" id="PF06985">
    <property type="entry name" value="HET"/>
    <property type="match status" value="1"/>
</dbReference>
<dbReference type="STRING" id="105696.A0A1Y2LHJ2"/>
<accession>A0A1Y2LHJ2</accession>
<feature type="domain" description="Heterokaryon incompatibility" evidence="1">
    <location>
        <begin position="378"/>
        <end position="488"/>
    </location>
</feature>
<keyword evidence="3" id="KW-1185">Reference proteome</keyword>
<evidence type="ECO:0000313" key="3">
    <source>
        <dbReference type="Proteomes" id="UP000193240"/>
    </source>
</evidence>
<protein>
    <recommendedName>
        <fullName evidence="1">Heterokaryon incompatibility domain-containing protein</fullName>
    </recommendedName>
</protein>
<organism evidence="2 3">
    <name type="scientific">Epicoccum nigrum</name>
    <name type="common">Soil fungus</name>
    <name type="synonym">Epicoccum purpurascens</name>
    <dbReference type="NCBI Taxonomy" id="105696"/>
    <lineage>
        <taxon>Eukaryota</taxon>
        <taxon>Fungi</taxon>
        <taxon>Dikarya</taxon>
        <taxon>Ascomycota</taxon>
        <taxon>Pezizomycotina</taxon>
        <taxon>Dothideomycetes</taxon>
        <taxon>Pleosporomycetidae</taxon>
        <taxon>Pleosporales</taxon>
        <taxon>Pleosporineae</taxon>
        <taxon>Didymellaceae</taxon>
        <taxon>Epicoccum</taxon>
    </lineage>
</organism>
<dbReference type="Proteomes" id="UP000193240">
    <property type="component" value="Unassembled WGS sequence"/>
</dbReference>